<feature type="compositionally biased region" description="Pro residues" evidence="3">
    <location>
        <begin position="125"/>
        <end position="141"/>
    </location>
</feature>
<dbReference type="Pfam" id="PF02298">
    <property type="entry name" value="Cu_bind_like"/>
    <property type="match status" value="1"/>
</dbReference>
<feature type="compositionally biased region" description="Low complexity" evidence="3">
    <location>
        <begin position="142"/>
        <end position="151"/>
    </location>
</feature>
<feature type="domain" description="Phytocyanin" evidence="6">
    <location>
        <begin position="20"/>
        <end position="118"/>
    </location>
</feature>
<dbReference type="PANTHER" id="PTHR33021">
    <property type="entry name" value="BLUE COPPER PROTEIN"/>
    <property type="match status" value="1"/>
</dbReference>
<dbReference type="InterPro" id="IPR039391">
    <property type="entry name" value="Phytocyanin-like"/>
</dbReference>
<keyword evidence="5" id="KW-0732">Signal</keyword>
<keyword evidence="2" id="KW-0325">Glycoprotein</keyword>
<dbReference type="InterPro" id="IPR008972">
    <property type="entry name" value="Cupredoxin"/>
</dbReference>
<evidence type="ECO:0000256" key="1">
    <source>
        <dbReference type="ARBA" id="ARBA00022723"/>
    </source>
</evidence>
<organism evidence="7 8">
    <name type="scientific">Abeliophyllum distichum</name>
    <dbReference type="NCBI Taxonomy" id="126358"/>
    <lineage>
        <taxon>Eukaryota</taxon>
        <taxon>Viridiplantae</taxon>
        <taxon>Streptophyta</taxon>
        <taxon>Embryophyta</taxon>
        <taxon>Tracheophyta</taxon>
        <taxon>Spermatophyta</taxon>
        <taxon>Magnoliopsida</taxon>
        <taxon>eudicotyledons</taxon>
        <taxon>Gunneridae</taxon>
        <taxon>Pentapetalae</taxon>
        <taxon>asterids</taxon>
        <taxon>lamiids</taxon>
        <taxon>Lamiales</taxon>
        <taxon>Oleaceae</taxon>
        <taxon>Forsythieae</taxon>
        <taxon>Abeliophyllum</taxon>
    </lineage>
</organism>
<dbReference type="InterPro" id="IPR003245">
    <property type="entry name" value="Phytocyanin_dom"/>
</dbReference>
<dbReference type="Proteomes" id="UP001604336">
    <property type="component" value="Unassembled WGS sequence"/>
</dbReference>
<evidence type="ECO:0000313" key="7">
    <source>
        <dbReference type="EMBL" id="KAL2511509.1"/>
    </source>
</evidence>
<dbReference type="FunFam" id="2.60.40.420:FF:000003">
    <property type="entry name" value="Blue copper"/>
    <property type="match status" value="1"/>
</dbReference>
<keyword evidence="4" id="KW-0472">Membrane</keyword>
<feature type="compositionally biased region" description="Pro residues" evidence="3">
    <location>
        <begin position="152"/>
        <end position="161"/>
    </location>
</feature>
<feature type="region of interest" description="Disordered" evidence="3">
    <location>
        <begin position="115"/>
        <end position="168"/>
    </location>
</feature>
<evidence type="ECO:0000256" key="4">
    <source>
        <dbReference type="SAM" id="Phobius"/>
    </source>
</evidence>
<dbReference type="AlphaFoldDB" id="A0ABD1TFV8"/>
<sequence length="194" mass="20334">MASTFFFLLVLLLSPTVFAKDINVGDSNGWTNGYDYSTWASSQTFNVGDKLVFTYGFTHGLDEVSKDDYANCNTGNPINSYSSSPTSISLTKAGPLYFTCPRSSHCSQGMKLAINVTPTSTTPGGSPPPSPPSATPSPPSDTPSQPGSPTFPDSPPSPPSTIAPRTPTGGATSIFGGFSHLMVFLLATLFVFMA</sequence>
<protein>
    <submittedName>
        <fullName evidence="7">Cupredoxin superfamily protein</fullName>
    </submittedName>
</protein>
<dbReference type="GO" id="GO:0046872">
    <property type="term" value="F:metal ion binding"/>
    <property type="evidence" value="ECO:0007669"/>
    <property type="project" value="UniProtKB-KW"/>
</dbReference>
<keyword evidence="4" id="KW-1133">Transmembrane helix</keyword>
<evidence type="ECO:0000313" key="8">
    <source>
        <dbReference type="Proteomes" id="UP001604336"/>
    </source>
</evidence>
<reference evidence="8" key="1">
    <citation type="submission" date="2024-07" db="EMBL/GenBank/DDBJ databases">
        <title>Two chromosome-level genome assemblies of Korean endemic species Abeliophyllum distichum and Forsythia ovata (Oleaceae).</title>
        <authorList>
            <person name="Jang H."/>
        </authorList>
    </citation>
    <scope>NUCLEOTIDE SEQUENCE [LARGE SCALE GENOMIC DNA]</scope>
</reference>
<evidence type="ECO:0000259" key="6">
    <source>
        <dbReference type="PROSITE" id="PS51485"/>
    </source>
</evidence>
<dbReference type="SUPFAM" id="SSF49503">
    <property type="entry name" value="Cupredoxins"/>
    <property type="match status" value="1"/>
</dbReference>
<feature type="chain" id="PRO_5044885282" evidence="5">
    <location>
        <begin position="20"/>
        <end position="194"/>
    </location>
</feature>
<keyword evidence="8" id="KW-1185">Reference proteome</keyword>
<evidence type="ECO:0000256" key="3">
    <source>
        <dbReference type="SAM" id="MobiDB-lite"/>
    </source>
</evidence>
<keyword evidence="4" id="KW-0812">Transmembrane</keyword>
<name>A0ABD1TFV8_9LAMI</name>
<accession>A0ABD1TFV8</accession>
<evidence type="ECO:0000256" key="2">
    <source>
        <dbReference type="ARBA" id="ARBA00023180"/>
    </source>
</evidence>
<proteinExistence type="predicted"/>
<evidence type="ECO:0000256" key="5">
    <source>
        <dbReference type="SAM" id="SignalP"/>
    </source>
</evidence>
<dbReference type="Gene3D" id="2.60.40.420">
    <property type="entry name" value="Cupredoxins - blue copper proteins"/>
    <property type="match status" value="1"/>
</dbReference>
<comment type="caution">
    <text evidence="7">The sequence shown here is derived from an EMBL/GenBank/DDBJ whole genome shotgun (WGS) entry which is preliminary data.</text>
</comment>
<gene>
    <name evidence="7" type="ORF">Adt_17109</name>
</gene>
<keyword evidence="1" id="KW-0479">Metal-binding</keyword>
<feature type="signal peptide" evidence="5">
    <location>
        <begin position="1"/>
        <end position="19"/>
    </location>
</feature>
<dbReference type="EMBL" id="JBFOLK010000005">
    <property type="protein sequence ID" value="KAL2511509.1"/>
    <property type="molecule type" value="Genomic_DNA"/>
</dbReference>
<feature type="transmembrane region" description="Helical" evidence="4">
    <location>
        <begin position="174"/>
        <end position="193"/>
    </location>
</feature>
<dbReference type="PANTHER" id="PTHR33021:SF350">
    <property type="entry name" value="UCLACYANIN-2"/>
    <property type="match status" value="1"/>
</dbReference>
<dbReference type="PROSITE" id="PS51485">
    <property type="entry name" value="PHYTOCYANIN"/>
    <property type="match status" value="1"/>
</dbReference>
<dbReference type="CDD" id="cd04216">
    <property type="entry name" value="Phytocyanin"/>
    <property type="match status" value="1"/>
</dbReference>